<dbReference type="EMBL" id="JACHZF010000012">
    <property type="protein sequence ID" value="MBB3331017.1"/>
    <property type="molecule type" value="Genomic_DNA"/>
</dbReference>
<comment type="caution">
    <text evidence="1">The sequence shown here is derived from an EMBL/GenBank/DDBJ whole genome shotgun (WGS) entry which is preliminary data.</text>
</comment>
<keyword evidence="2" id="KW-1185">Reference proteome</keyword>
<proteinExistence type="predicted"/>
<evidence type="ECO:0008006" key="3">
    <source>
        <dbReference type="Google" id="ProtNLM"/>
    </source>
</evidence>
<dbReference type="RefSeq" id="WP_246386008.1">
    <property type="nucleotide sequence ID" value="NZ_JACHZF010000012.1"/>
</dbReference>
<accession>A0A7W5K315</accession>
<reference evidence="1 2" key="1">
    <citation type="submission" date="2020-08" db="EMBL/GenBank/DDBJ databases">
        <title>Genomic Encyclopedia of Archaeal and Bacterial Type Strains, Phase II (KMG-II): from individual species to whole genera.</title>
        <authorList>
            <person name="Goeker M."/>
        </authorList>
    </citation>
    <scope>NUCLEOTIDE SEQUENCE [LARGE SCALE GENOMIC DNA]</scope>
    <source>
        <strain evidence="1 2">5AG</strain>
    </source>
</reference>
<evidence type="ECO:0000313" key="2">
    <source>
        <dbReference type="Proteomes" id="UP000553442"/>
    </source>
</evidence>
<dbReference type="AlphaFoldDB" id="A0A7W5K315"/>
<protein>
    <recommendedName>
        <fullName evidence="3">DUF1289 domain-containing protein</fullName>
    </recommendedName>
</protein>
<name>A0A7W5K315_9GAMM</name>
<evidence type="ECO:0000313" key="1">
    <source>
        <dbReference type="EMBL" id="MBB3331017.1"/>
    </source>
</evidence>
<gene>
    <name evidence="1" type="ORF">BDK63_001896</name>
</gene>
<dbReference type="Pfam" id="PF06945">
    <property type="entry name" value="DUF1289"/>
    <property type="match status" value="1"/>
</dbReference>
<dbReference type="Proteomes" id="UP000553442">
    <property type="component" value="Unassembled WGS sequence"/>
</dbReference>
<sequence length="172" mass="18755">MRNLQPSNERDAMGAIASPCVGLCSTTLGDATCRGCQRADVEIRDWAGLAPDARAARMAELDALREAVAGRYLRLVDDVALAEQLARHRIRYRPEQPGLSRAVELLWVGRERIRELARYGLAPREAAAGLSVVELHERIAAELTAAAERRRHVLCGHVVGDNALGDNALSEP</sequence>
<organism evidence="1 2">
    <name type="scientific">Halomonas campaniensis</name>
    <dbReference type="NCBI Taxonomy" id="213554"/>
    <lineage>
        <taxon>Bacteria</taxon>
        <taxon>Pseudomonadati</taxon>
        <taxon>Pseudomonadota</taxon>
        <taxon>Gammaproteobacteria</taxon>
        <taxon>Oceanospirillales</taxon>
        <taxon>Halomonadaceae</taxon>
        <taxon>Halomonas</taxon>
    </lineage>
</organism>
<dbReference type="InterPro" id="IPR010710">
    <property type="entry name" value="DUF1289"/>
</dbReference>